<evidence type="ECO:0000313" key="2">
    <source>
        <dbReference type="EMBL" id="PCC39103.1"/>
    </source>
</evidence>
<dbReference type="PANTHER" id="PTHR13696">
    <property type="entry name" value="P-LOOP CONTAINING NUCLEOSIDE TRIPHOSPHATE HYDROLASE"/>
    <property type="match status" value="1"/>
</dbReference>
<gene>
    <name evidence="2" type="ORF">CIK66_10470</name>
</gene>
<comment type="caution">
    <text evidence="2">The sequence shown here is derived from an EMBL/GenBank/DDBJ whole genome shotgun (WGS) entry which is preliminary data.</text>
</comment>
<protein>
    <recommendedName>
        <fullName evidence="1">CobQ/CobB/MinD/ParA nucleotide binding domain-containing protein</fullName>
    </recommendedName>
</protein>
<organism evidence="2 3">
    <name type="scientific">Brachybacterium alimentarium</name>
    <dbReference type="NCBI Taxonomy" id="47845"/>
    <lineage>
        <taxon>Bacteria</taxon>
        <taxon>Bacillati</taxon>
        <taxon>Actinomycetota</taxon>
        <taxon>Actinomycetes</taxon>
        <taxon>Micrococcales</taxon>
        <taxon>Dermabacteraceae</taxon>
        <taxon>Brachybacterium</taxon>
    </lineage>
</organism>
<keyword evidence="3" id="KW-1185">Reference proteome</keyword>
<dbReference type="InterPro" id="IPR027417">
    <property type="entry name" value="P-loop_NTPase"/>
</dbReference>
<dbReference type="RefSeq" id="WP_096197197.1">
    <property type="nucleotide sequence ID" value="NZ_NRGR01000017.1"/>
</dbReference>
<sequence>MPVRRVSVINLKGGSGKTTTAVFIAHALQERGENVLLVDADPQGSSIRWSELADWELPTVSLPTKNLHKQLPGITPREITCVVIDTPPLELQAGIVYSSVRASTQVIVPMAPTPGEADVLPDVRAVLEEMEPLRQDPLPHAVSLNRTVYRAISTRSTRAAAEANGWQVFDTEIPRKELYSQAFGSPITNLGAYKALATEITATEVR</sequence>
<dbReference type="Proteomes" id="UP000218598">
    <property type="component" value="Unassembled WGS sequence"/>
</dbReference>
<evidence type="ECO:0000313" key="3">
    <source>
        <dbReference type="Proteomes" id="UP000218598"/>
    </source>
</evidence>
<dbReference type="EMBL" id="NRGR01000017">
    <property type="protein sequence ID" value="PCC39103.1"/>
    <property type="molecule type" value="Genomic_DNA"/>
</dbReference>
<dbReference type="CDD" id="cd02042">
    <property type="entry name" value="ParAB_family"/>
    <property type="match status" value="1"/>
</dbReference>
<accession>A0A2A3YIH6</accession>
<dbReference type="Pfam" id="PF01656">
    <property type="entry name" value="CbiA"/>
    <property type="match status" value="1"/>
</dbReference>
<reference evidence="2 3" key="1">
    <citation type="journal article" date="2017" name="Elife">
        <title>Extensive horizontal gene transfer in cheese-associated bacteria.</title>
        <authorList>
            <person name="Bonham K.S."/>
            <person name="Wolfe B.E."/>
            <person name="Dutton R.J."/>
        </authorList>
    </citation>
    <scope>NUCLEOTIDE SEQUENCE [LARGE SCALE GENOMIC DNA]</scope>
    <source>
        <strain evidence="2 3">341_9</strain>
    </source>
</reference>
<dbReference type="SUPFAM" id="SSF52540">
    <property type="entry name" value="P-loop containing nucleoside triphosphate hydrolases"/>
    <property type="match status" value="1"/>
</dbReference>
<dbReference type="InterPro" id="IPR002586">
    <property type="entry name" value="CobQ/CobB/MinD/ParA_Nub-bd_dom"/>
</dbReference>
<dbReference type="PIRSF" id="PIRSF009320">
    <property type="entry name" value="Nuc_binding_HP_1000"/>
    <property type="match status" value="1"/>
</dbReference>
<proteinExistence type="predicted"/>
<evidence type="ECO:0000259" key="1">
    <source>
        <dbReference type="Pfam" id="PF01656"/>
    </source>
</evidence>
<dbReference type="Gene3D" id="3.40.50.300">
    <property type="entry name" value="P-loop containing nucleotide triphosphate hydrolases"/>
    <property type="match status" value="1"/>
</dbReference>
<dbReference type="OrthoDB" id="128708at2"/>
<name>A0A2A3YIH6_9MICO</name>
<dbReference type="PANTHER" id="PTHR13696:SF96">
    <property type="entry name" value="COBQ_COBB_MIND_PARA NUCLEOTIDE BINDING DOMAIN-CONTAINING PROTEIN"/>
    <property type="match status" value="1"/>
</dbReference>
<feature type="domain" description="CobQ/CobB/MinD/ParA nucleotide binding" evidence="1">
    <location>
        <begin position="7"/>
        <end position="182"/>
    </location>
</feature>
<dbReference type="AlphaFoldDB" id="A0A2A3YIH6"/>
<dbReference type="InterPro" id="IPR050678">
    <property type="entry name" value="DNA_Partitioning_ATPase"/>
</dbReference>